<dbReference type="EMBL" id="CP009248">
    <property type="protein sequence ID" value="APT91062.1"/>
    <property type="molecule type" value="Genomic_DNA"/>
</dbReference>
<sequence length="164" mass="16856">MSNRPAPRRKTLAALAVAVLAAAAGWAGLGPGAGEAAGPARPAGGAGPAAPGAPDPARAAAADYGRTCPVATLPAEADEVIEAILRDPARLDPRHDGAHFGNYEGRLPRRGGSYYREYTVDTPGVGHRGARRIVVGGGTAADPDVWYYTPDHYDSFCAIPDAEE</sequence>
<protein>
    <submittedName>
        <fullName evidence="5">Uncharacterized protein</fullName>
    </submittedName>
</protein>
<organism evidence="5 6">
    <name type="scientific">Corynebacterium sphenisci DSM 44792</name>
    <dbReference type="NCBI Taxonomy" id="1437874"/>
    <lineage>
        <taxon>Bacteria</taxon>
        <taxon>Bacillati</taxon>
        <taxon>Actinomycetota</taxon>
        <taxon>Actinomycetes</taxon>
        <taxon>Mycobacteriales</taxon>
        <taxon>Corynebacteriaceae</taxon>
        <taxon>Corynebacterium</taxon>
    </lineage>
</organism>
<accession>A0A1L7CZ11</accession>
<dbReference type="KEGG" id="csph:CSPHI_08535"/>
<dbReference type="GO" id="GO:0003723">
    <property type="term" value="F:RNA binding"/>
    <property type="evidence" value="ECO:0007669"/>
    <property type="project" value="InterPro"/>
</dbReference>
<keyword evidence="6" id="KW-1185">Reference proteome</keyword>
<evidence type="ECO:0000256" key="2">
    <source>
        <dbReference type="ARBA" id="ARBA00022801"/>
    </source>
</evidence>
<dbReference type="PROSITE" id="PS51318">
    <property type="entry name" value="TAT"/>
    <property type="match status" value="1"/>
</dbReference>
<keyword evidence="4" id="KW-0732">Signal</keyword>
<evidence type="ECO:0000256" key="3">
    <source>
        <dbReference type="SAM" id="MobiDB-lite"/>
    </source>
</evidence>
<dbReference type="Pfam" id="PF00545">
    <property type="entry name" value="Ribonuclease"/>
    <property type="match status" value="1"/>
</dbReference>
<evidence type="ECO:0000256" key="4">
    <source>
        <dbReference type="SAM" id="SignalP"/>
    </source>
</evidence>
<dbReference type="GO" id="GO:0004521">
    <property type="term" value="F:RNA endonuclease activity"/>
    <property type="evidence" value="ECO:0007669"/>
    <property type="project" value="InterPro"/>
</dbReference>
<evidence type="ECO:0000313" key="6">
    <source>
        <dbReference type="Proteomes" id="UP000185469"/>
    </source>
</evidence>
<reference evidence="5 6" key="1">
    <citation type="submission" date="2014-08" db="EMBL/GenBank/DDBJ databases">
        <title>Complete genome sequence of Corynebacterium sphenisci CECT 5990(T) (=DSM 44792(T)), isolated from healthy wild penguins.</title>
        <authorList>
            <person name="Ruckert C."/>
            <person name="Albersmeier A."/>
            <person name="Winkler A."/>
            <person name="Kalinowski J."/>
        </authorList>
    </citation>
    <scope>NUCLEOTIDE SEQUENCE [LARGE SCALE GENOMIC DNA]</scope>
    <source>
        <strain evidence="5 6">DSM 44792</strain>
    </source>
</reference>
<feature type="signal peptide" evidence="4">
    <location>
        <begin position="1"/>
        <end position="27"/>
    </location>
</feature>
<feature type="chain" id="PRO_5039455034" evidence="4">
    <location>
        <begin position="28"/>
        <end position="164"/>
    </location>
</feature>
<dbReference type="InterPro" id="IPR006311">
    <property type="entry name" value="TAT_signal"/>
</dbReference>
<proteinExistence type="predicted"/>
<feature type="region of interest" description="Disordered" evidence="3">
    <location>
        <begin position="33"/>
        <end position="61"/>
    </location>
</feature>
<dbReference type="STRING" id="1437874.CSPHI_08535"/>
<dbReference type="InterPro" id="IPR016191">
    <property type="entry name" value="Ribonuclease/ribotoxin"/>
</dbReference>
<dbReference type="InterPro" id="IPR000026">
    <property type="entry name" value="N1-like"/>
</dbReference>
<dbReference type="Proteomes" id="UP000185469">
    <property type="component" value="Chromosome"/>
</dbReference>
<dbReference type="OrthoDB" id="5326845at2"/>
<feature type="compositionally biased region" description="Low complexity" evidence="3">
    <location>
        <begin position="36"/>
        <end position="61"/>
    </location>
</feature>
<dbReference type="SUPFAM" id="SSF53933">
    <property type="entry name" value="Microbial ribonucleases"/>
    <property type="match status" value="1"/>
</dbReference>
<dbReference type="AlphaFoldDB" id="A0A1L7CZ11"/>
<keyword evidence="1" id="KW-0540">Nuclease</keyword>
<dbReference type="RefSeq" id="WP_075692455.1">
    <property type="nucleotide sequence ID" value="NZ_CP009248.1"/>
</dbReference>
<dbReference type="GO" id="GO:0016787">
    <property type="term" value="F:hydrolase activity"/>
    <property type="evidence" value="ECO:0007669"/>
    <property type="project" value="UniProtKB-KW"/>
</dbReference>
<evidence type="ECO:0000313" key="5">
    <source>
        <dbReference type="EMBL" id="APT91062.1"/>
    </source>
</evidence>
<dbReference type="Gene3D" id="3.10.450.30">
    <property type="entry name" value="Microbial ribonucleases"/>
    <property type="match status" value="1"/>
</dbReference>
<name>A0A1L7CZ11_9CORY</name>
<gene>
    <name evidence="5" type="ORF">CSPHI_08535</name>
</gene>
<keyword evidence="2" id="KW-0378">Hydrolase</keyword>
<evidence type="ECO:0000256" key="1">
    <source>
        <dbReference type="ARBA" id="ARBA00022722"/>
    </source>
</evidence>